<accession>A0A1J5THC4</accession>
<dbReference type="AlphaFoldDB" id="A0A1J5THC4"/>
<keyword evidence="1" id="KW-0812">Transmembrane</keyword>
<evidence type="ECO:0000313" key="3">
    <source>
        <dbReference type="Proteomes" id="UP000183815"/>
    </source>
</evidence>
<protein>
    <submittedName>
        <fullName evidence="2">Uncharacterized protein</fullName>
    </submittedName>
</protein>
<keyword evidence="1" id="KW-1133">Transmembrane helix</keyword>
<evidence type="ECO:0000256" key="1">
    <source>
        <dbReference type="SAM" id="Phobius"/>
    </source>
</evidence>
<proteinExistence type="predicted"/>
<sequence length="244" mass="27310">MAVLETVSRKYVEFERFNEREIRKIALPVMNTEFTVTGRLVSGIVGFTVIILVLSMSFKYAASSTDSTAIGGVNAYIAQINSTQEQILSGSGFFDEGQSLTFDVMQDSMGSDLKGIRNIGMISVQFYFESPSITDQTEPTVSIRIANGSEGVDLYTDTQSSYEHTWQYDYMINNLTSAGNITMSADSQEDFLFQLEIDGEYIFVEVVYDDSNAIFPGEDDTLDYEINITMTTWIIENINEVQTV</sequence>
<evidence type="ECO:0000313" key="2">
    <source>
        <dbReference type="EMBL" id="OIR20377.1"/>
    </source>
</evidence>
<reference evidence="2 3" key="1">
    <citation type="submission" date="2016-08" db="EMBL/GenBank/DDBJ databases">
        <title>New Insights into Marine Group III Euryarchaeota, from dark to light.</title>
        <authorList>
            <person name="Haro-Moreno J.M."/>
            <person name="Rodriguez-Valera F."/>
            <person name="Lopez-Garcia P."/>
            <person name="Moreira D."/>
            <person name="Martin-Cuadrado A.B."/>
        </authorList>
    </citation>
    <scope>NUCLEOTIDE SEQUENCE [LARGE SCALE GENOMIC DNA]</scope>
    <source>
        <strain evidence="2">CG-Bathy1</strain>
    </source>
</reference>
<comment type="caution">
    <text evidence="2">The sequence shown here is derived from an EMBL/GenBank/DDBJ whole genome shotgun (WGS) entry which is preliminary data.</text>
</comment>
<name>A0A1J5THC4_9ARCH</name>
<keyword evidence="1" id="KW-0472">Membrane</keyword>
<dbReference type="Proteomes" id="UP000183815">
    <property type="component" value="Unassembled WGS sequence"/>
</dbReference>
<organism evidence="2 3">
    <name type="scientific">Marine Group III euryarchaeote CG-Bathy1</name>
    <dbReference type="NCBI Taxonomy" id="1889001"/>
    <lineage>
        <taxon>Archaea</taxon>
        <taxon>Methanobacteriati</taxon>
        <taxon>Thermoplasmatota</taxon>
        <taxon>Thermoplasmata</taxon>
        <taxon>Candidatus Thermoprofundales</taxon>
    </lineage>
</organism>
<feature type="transmembrane region" description="Helical" evidence="1">
    <location>
        <begin position="40"/>
        <end position="58"/>
    </location>
</feature>
<dbReference type="EMBL" id="MIYU01000001">
    <property type="protein sequence ID" value="OIR20377.1"/>
    <property type="molecule type" value="Genomic_DNA"/>
</dbReference>
<gene>
    <name evidence="2" type="ORF">BEU04_00825</name>
</gene>